<dbReference type="Proteomes" id="UP000683360">
    <property type="component" value="Unassembled WGS sequence"/>
</dbReference>
<dbReference type="OrthoDB" id="7827681at2759"/>
<sequence length="321" mass="35013">MSFLLSFQFSLAVTPESSNDLDYSLVLSAETERSEKACKMAPPSYSDLGKSARDLFSKGYNFGTNKLEAKTKTDSKVEFTSKLDHNHDTGKVAGSLETKYKWKDYGLTFKEKWTTDNVLNTEITVEDQIVQGLKLAFDTTFAPQTGKKQGTIKTGYKQDYVNMECDVNFDFAGPAVNGALVLGYNGWLGGYQMSFDTSKSKLSKSNFAVGYSTGDFTLHTNVNDGAEFGASIYQRVSDDLEAGVSLNWAAGSNATRFGLGAKYVLDRDSSVSLKVNNSSQIGMGYSQKLRDGVKLTLSTLIEGKNFNQGGHKIGLGLDVEA</sequence>
<gene>
    <name evidence="11" type="ORF">MEDL_32492</name>
</gene>
<keyword evidence="7" id="KW-0406">Ion transport</keyword>
<keyword evidence="5" id="KW-0812">Transmembrane</keyword>
<comment type="similarity">
    <text evidence="2">Belongs to the eukaryotic mitochondrial porin family.</text>
</comment>
<comment type="caution">
    <text evidence="11">The sequence shown here is derived from an EMBL/GenBank/DDBJ whole genome shotgun (WGS) entry which is preliminary data.</text>
</comment>
<evidence type="ECO:0000256" key="8">
    <source>
        <dbReference type="ARBA" id="ARBA00023114"/>
    </source>
</evidence>
<keyword evidence="4" id="KW-1134">Transmembrane beta strand</keyword>
<keyword evidence="10" id="KW-0472">Membrane</keyword>
<evidence type="ECO:0000256" key="2">
    <source>
        <dbReference type="ARBA" id="ARBA00007780"/>
    </source>
</evidence>
<keyword evidence="6" id="KW-1000">Mitochondrion outer membrane</keyword>
<dbReference type="PRINTS" id="PR00185">
    <property type="entry name" value="EUKARYTPORIN"/>
</dbReference>
<protein>
    <submittedName>
        <fullName evidence="11">VDAC2</fullName>
    </submittedName>
</protein>
<evidence type="ECO:0000256" key="5">
    <source>
        <dbReference type="ARBA" id="ARBA00022692"/>
    </source>
</evidence>
<dbReference type="Gene3D" id="2.40.160.10">
    <property type="entry name" value="Porin"/>
    <property type="match status" value="1"/>
</dbReference>
<dbReference type="AlphaFoldDB" id="A0A8S3SPQ5"/>
<dbReference type="GO" id="GO:0008308">
    <property type="term" value="F:voltage-gated monoatomic anion channel activity"/>
    <property type="evidence" value="ECO:0007669"/>
    <property type="project" value="InterPro"/>
</dbReference>
<dbReference type="PANTHER" id="PTHR11743">
    <property type="entry name" value="VOLTAGE-DEPENDENT ANION-SELECTIVE CHANNEL"/>
    <property type="match status" value="1"/>
</dbReference>
<dbReference type="Pfam" id="PF01459">
    <property type="entry name" value="Porin_3"/>
    <property type="match status" value="1"/>
</dbReference>
<evidence type="ECO:0000256" key="7">
    <source>
        <dbReference type="ARBA" id="ARBA00023065"/>
    </source>
</evidence>
<dbReference type="GO" id="GO:0005741">
    <property type="term" value="C:mitochondrial outer membrane"/>
    <property type="evidence" value="ECO:0007669"/>
    <property type="project" value="UniProtKB-SubCell"/>
</dbReference>
<evidence type="ECO:0000256" key="9">
    <source>
        <dbReference type="ARBA" id="ARBA00023128"/>
    </source>
</evidence>
<evidence type="ECO:0000313" key="12">
    <source>
        <dbReference type="Proteomes" id="UP000683360"/>
    </source>
</evidence>
<dbReference type="EMBL" id="CAJPWZ010001615">
    <property type="protein sequence ID" value="CAG2218893.1"/>
    <property type="molecule type" value="Genomic_DNA"/>
</dbReference>
<dbReference type="CDD" id="cd07306">
    <property type="entry name" value="Porin3_VDAC"/>
    <property type="match status" value="1"/>
</dbReference>
<dbReference type="InterPro" id="IPR001925">
    <property type="entry name" value="Porin_Euk"/>
</dbReference>
<dbReference type="InterPro" id="IPR023614">
    <property type="entry name" value="Porin_dom_sf"/>
</dbReference>
<keyword evidence="3" id="KW-0813">Transport</keyword>
<proteinExistence type="inferred from homology"/>
<keyword evidence="12" id="KW-1185">Reference proteome</keyword>
<comment type="subcellular location">
    <subcellularLocation>
        <location evidence="1">Mitochondrion outer membrane</location>
    </subcellularLocation>
</comment>
<organism evidence="11 12">
    <name type="scientific">Mytilus edulis</name>
    <name type="common">Blue mussel</name>
    <dbReference type="NCBI Taxonomy" id="6550"/>
    <lineage>
        <taxon>Eukaryota</taxon>
        <taxon>Metazoa</taxon>
        <taxon>Spiralia</taxon>
        <taxon>Lophotrochozoa</taxon>
        <taxon>Mollusca</taxon>
        <taxon>Bivalvia</taxon>
        <taxon>Autobranchia</taxon>
        <taxon>Pteriomorphia</taxon>
        <taxon>Mytilida</taxon>
        <taxon>Mytiloidea</taxon>
        <taxon>Mytilidae</taxon>
        <taxon>Mytilinae</taxon>
        <taxon>Mytilus</taxon>
    </lineage>
</organism>
<evidence type="ECO:0000256" key="3">
    <source>
        <dbReference type="ARBA" id="ARBA00022448"/>
    </source>
</evidence>
<name>A0A8S3SPQ5_MYTED</name>
<dbReference type="FunFam" id="2.40.160.10:FF:000001">
    <property type="entry name" value="Voltage-dependent anion-selective channel protein 2"/>
    <property type="match status" value="1"/>
</dbReference>
<dbReference type="PANTHER" id="PTHR11743:SF70">
    <property type="entry name" value="GH26960P-RELATED"/>
    <property type="match status" value="1"/>
</dbReference>
<reference evidence="11" key="1">
    <citation type="submission" date="2021-03" db="EMBL/GenBank/DDBJ databases">
        <authorList>
            <person name="Bekaert M."/>
        </authorList>
    </citation>
    <scope>NUCLEOTIDE SEQUENCE</scope>
</reference>
<evidence type="ECO:0000256" key="6">
    <source>
        <dbReference type="ARBA" id="ARBA00022787"/>
    </source>
</evidence>
<dbReference type="InterPro" id="IPR027246">
    <property type="entry name" value="Porin_Euk/Tom40"/>
</dbReference>
<evidence type="ECO:0000313" key="11">
    <source>
        <dbReference type="EMBL" id="CAG2218893.1"/>
    </source>
</evidence>
<evidence type="ECO:0000256" key="4">
    <source>
        <dbReference type="ARBA" id="ARBA00022452"/>
    </source>
</evidence>
<accession>A0A8S3SPQ5</accession>
<dbReference type="GO" id="GO:0015288">
    <property type="term" value="F:porin activity"/>
    <property type="evidence" value="ECO:0007669"/>
    <property type="project" value="UniProtKB-KW"/>
</dbReference>
<dbReference type="GO" id="GO:0046930">
    <property type="term" value="C:pore complex"/>
    <property type="evidence" value="ECO:0007669"/>
    <property type="project" value="UniProtKB-KW"/>
</dbReference>
<evidence type="ECO:0000256" key="1">
    <source>
        <dbReference type="ARBA" id="ARBA00004294"/>
    </source>
</evidence>
<evidence type="ECO:0000256" key="10">
    <source>
        <dbReference type="ARBA" id="ARBA00023136"/>
    </source>
</evidence>
<keyword evidence="8" id="KW-0626">Porin</keyword>
<keyword evidence="9" id="KW-0496">Mitochondrion</keyword>